<feature type="domain" description="Beta-lactamase-related" evidence="2">
    <location>
        <begin position="97"/>
        <end position="399"/>
    </location>
</feature>
<accession>Q2GQI6</accession>
<dbReference type="InterPro" id="IPR058664">
    <property type="entry name" value="ARB_00930-like_C"/>
</dbReference>
<dbReference type="Gene3D" id="3.40.710.10">
    <property type="entry name" value="DD-peptidase/beta-lactamase superfamily"/>
    <property type="match status" value="1"/>
</dbReference>
<evidence type="ECO:0000259" key="3">
    <source>
        <dbReference type="Pfam" id="PF26335"/>
    </source>
</evidence>
<gene>
    <name evidence="4" type="ORF">CHGG_09768</name>
</gene>
<feature type="signal peptide" evidence="1">
    <location>
        <begin position="1"/>
        <end position="21"/>
    </location>
</feature>
<sequence>MRPTVSRIVLAFGFAGTICQAQNCPLFGPAYPSVIDVTAPALVAAKAKFDEAIAASPDIDKDKVWFAIEVYSSLSKENATIHRHYNHAPGQNSSLVVGPNTLFRIHSISKVVTVYTMLTKLAYDYWHEPVTKFIPELANHEVLDATSDVDWSEVTVGSLASQISGISRDYGLFDASTSLPSIPGLRKLKESEVVKCGSPPNAPCTREEAMRLVQQTYPLALSYRTPNYSNMAFQLLAYAVENITGIAFPDLVVQQLIEPLDLQRTYVTYPGNDTDAVVYDGWDLDFGDEAPMGGYYSCLNDLTSLGRSILNSTLLSPITTRKWLRPVSHTSTPSFSMGSPWEIMRPRVAVSSDPATTRNRHVDVYSKQGGGAEYTSLLGIVPDYDMGISILTGGPDSGASFVAIRQLFLDIWLPAMEQAARDQAMANLVGKYTLAAGGEGEEAGPPTTASMEIKILDDEPAICMTALVGDGVDIMELLKANTGSLAGMEGEMRVWFYPMGLVEGDGGEGTKIAFRGVAGLEGILPIEDCGSWAEGDRIRWGNYPTDVLIFTLGADGKAKSVELPAMGKSLLRAQE</sequence>
<proteinExistence type="predicted"/>
<keyword evidence="1" id="KW-0732">Signal</keyword>
<evidence type="ECO:0000313" key="4">
    <source>
        <dbReference type="EMBL" id="EAQ83364.1"/>
    </source>
</evidence>
<dbReference type="AlphaFoldDB" id="Q2GQI6"/>
<dbReference type="InterPro" id="IPR051478">
    <property type="entry name" value="Beta-lactamase-like_AB/R"/>
</dbReference>
<dbReference type="PANTHER" id="PTHR22935">
    <property type="entry name" value="PENICILLIN-BINDING PROTEIN"/>
    <property type="match status" value="1"/>
</dbReference>
<feature type="domain" description="Beta-lactamase-like ARB-00930-like C-terminal" evidence="3">
    <location>
        <begin position="420"/>
        <end position="573"/>
    </location>
</feature>
<protein>
    <submittedName>
        <fullName evidence="4">Uncharacterized protein</fullName>
    </submittedName>
</protein>
<dbReference type="GeneID" id="4396589"/>
<feature type="chain" id="PRO_5004208350" evidence="1">
    <location>
        <begin position="22"/>
        <end position="575"/>
    </location>
</feature>
<organism evidence="4 5">
    <name type="scientific">Chaetomium globosum (strain ATCC 6205 / CBS 148.51 / DSM 1962 / NBRC 6347 / NRRL 1970)</name>
    <name type="common">Soil fungus</name>
    <dbReference type="NCBI Taxonomy" id="306901"/>
    <lineage>
        <taxon>Eukaryota</taxon>
        <taxon>Fungi</taxon>
        <taxon>Dikarya</taxon>
        <taxon>Ascomycota</taxon>
        <taxon>Pezizomycotina</taxon>
        <taxon>Sordariomycetes</taxon>
        <taxon>Sordariomycetidae</taxon>
        <taxon>Sordariales</taxon>
        <taxon>Chaetomiaceae</taxon>
        <taxon>Chaetomium</taxon>
    </lineage>
</organism>
<dbReference type="HOGENOM" id="CLU_019706_0_0_1"/>
<dbReference type="VEuPathDB" id="FungiDB:CHGG_09768"/>
<dbReference type="Proteomes" id="UP000001056">
    <property type="component" value="Unassembled WGS sequence"/>
</dbReference>
<dbReference type="OMA" id="CTREVFL"/>
<dbReference type="InParanoid" id="Q2GQI6"/>
<dbReference type="InterPro" id="IPR001466">
    <property type="entry name" value="Beta-lactam-related"/>
</dbReference>
<evidence type="ECO:0000256" key="1">
    <source>
        <dbReference type="SAM" id="SignalP"/>
    </source>
</evidence>
<dbReference type="PANTHER" id="PTHR22935:SF97">
    <property type="entry name" value="BETA-LACTAMASE-RELATED DOMAIN-CONTAINING PROTEIN"/>
    <property type="match status" value="1"/>
</dbReference>
<dbReference type="EMBL" id="CH408035">
    <property type="protein sequence ID" value="EAQ83364.1"/>
    <property type="molecule type" value="Genomic_DNA"/>
</dbReference>
<name>Q2GQI6_CHAGB</name>
<evidence type="ECO:0000259" key="2">
    <source>
        <dbReference type="Pfam" id="PF00144"/>
    </source>
</evidence>
<reference evidence="5" key="1">
    <citation type="journal article" date="2015" name="Genome Announc.">
        <title>Draft genome sequence of the cellulolytic fungus Chaetomium globosum.</title>
        <authorList>
            <person name="Cuomo C.A."/>
            <person name="Untereiner W.A."/>
            <person name="Ma L.-J."/>
            <person name="Grabherr M."/>
            <person name="Birren B.W."/>
        </authorList>
    </citation>
    <scope>NUCLEOTIDE SEQUENCE [LARGE SCALE GENOMIC DNA]</scope>
    <source>
        <strain evidence="5">ATCC 6205 / CBS 148.51 / DSM 1962 / NBRC 6347 / NRRL 1970</strain>
    </source>
</reference>
<dbReference type="InterPro" id="IPR012338">
    <property type="entry name" value="Beta-lactam/transpept-like"/>
</dbReference>
<dbReference type="Pfam" id="PF00144">
    <property type="entry name" value="Beta-lactamase"/>
    <property type="match status" value="1"/>
</dbReference>
<keyword evidence="5" id="KW-1185">Reference proteome</keyword>
<dbReference type="SUPFAM" id="SSF56601">
    <property type="entry name" value="beta-lactamase/transpeptidase-like"/>
    <property type="match status" value="1"/>
</dbReference>
<dbReference type="OrthoDB" id="10250282at2759"/>
<dbReference type="STRING" id="306901.Q2GQI6"/>
<dbReference type="Pfam" id="PF26335">
    <property type="entry name" value="ARB_00930_C"/>
    <property type="match status" value="1"/>
</dbReference>
<evidence type="ECO:0000313" key="5">
    <source>
        <dbReference type="Proteomes" id="UP000001056"/>
    </source>
</evidence>
<dbReference type="eggNOG" id="ENOG502SJKK">
    <property type="taxonomic scope" value="Eukaryota"/>
</dbReference>
<dbReference type="RefSeq" id="XP_001227695.1">
    <property type="nucleotide sequence ID" value="XM_001227694.1"/>
</dbReference>